<dbReference type="GO" id="GO:0005840">
    <property type="term" value="C:ribosome"/>
    <property type="evidence" value="ECO:0007669"/>
    <property type="project" value="UniProtKB-KW"/>
</dbReference>
<organism evidence="7 8">
    <name type="scientific">Marinitoga hydrogenitolerans (strain DSM 16785 / JCM 12826 / AT1271)</name>
    <dbReference type="NCBI Taxonomy" id="1122195"/>
    <lineage>
        <taxon>Bacteria</taxon>
        <taxon>Thermotogati</taxon>
        <taxon>Thermotogota</taxon>
        <taxon>Thermotogae</taxon>
        <taxon>Petrotogales</taxon>
        <taxon>Petrotogaceae</taxon>
        <taxon>Marinitoga</taxon>
    </lineage>
</organism>
<dbReference type="GO" id="GO:0019843">
    <property type="term" value="F:rRNA binding"/>
    <property type="evidence" value="ECO:0007669"/>
    <property type="project" value="UniProtKB-UniRule"/>
</dbReference>
<keyword evidence="3 5" id="KW-0687">Ribonucleoprotein</keyword>
<accession>A0A1M4VYF2</accession>
<dbReference type="InterPro" id="IPR002136">
    <property type="entry name" value="Ribosomal_uL4"/>
</dbReference>
<dbReference type="GO" id="GO:0006412">
    <property type="term" value="P:translation"/>
    <property type="evidence" value="ECO:0007669"/>
    <property type="project" value="UniProtKB-UniRule"/>
</dbReference>
<protein>
    <recommendedName>
        <fullName evidence="4 5">Large ribosomal subunit protein uL4</fullName>
    </recommendedName>
</protein>
<feature type="region of interest" description="Disordered" evidence="6">
    <location>
        <begin position="45"/>
        <end position="85"/>
    </location>
</feature>
<dbReference type="InterPro" id="IPR023574">
    <property type="entry name" value="Ribosomal_uL4_dom_sf"/>
</dbReference>
<dbReference type="HAMAP" id="MF_01328_B">
    <property type="entry name" value="Ribosomal_uL4_B"/>
    <property type="match status" value="1"/>
</dbReference>
<dbReference type="Pfam" id="PF00573">
    <property type="entry name" value="Ribosomal_L4"/>
    <property type="match status" value="1"/>
</dbReference>
<keyword evidence="5" id="KW-0699">rRNA-binding</keyword>
<dbReference type="PANTHER" id="PTHR10746">
    <property type="entry name" value="50S RIBOSOMAL PROTEIN L4"/>
    <property type="match status" value="1"/>
</dbReference>
<reference evidence="7" key="1">
    <citation type="submission" date="2016-11" db="EMBL/GenBank/DDBJ databases">
        <authorList>
            <person name="Varghese N."/>
            <person name="Submissions S."/>
        </authorList>
    </citation>
    <scope>NUCLEOTIDE SEQUENCE [LARGE SCALE GENOMIC DNA]</scope>
    <source>
        <strain evidence="7">DSM 16785</strain>
    </source>
</reference>
<dbReference type="Proteomes" id="UP000184334">
    <property type="component" value="Unassembled WGS sequence"/>
</dbReference>
<dbReference type="GO" id="GO:1990904">
    <property type="term" value="C:ribonucleoprotein complex"/>
    <property type="evidence" value="ECO:0007669"/>
    <property type="project" value="UniProtKB-KW"/>
</dbReference>
<name>A0A1M4VYF2_MARH1</name>
<dbReference type="PANTHER" id="PTHR10746:SF6">
    <property type="entry name" value="LARGE RIBOSOMAL SUBUNIT PROTEIN UL4M"/>
    <property type="match status" value="1"/>
</dbReference>
<dbReference type="RefSeq" id="WP_072864145.1">
    <property type="nucleotide sequence ID" value="NZ_FQUI01000013.1"/>
</dbReference>
<dbReference type="Gene3D" id="3.40.1370.10">
    <property type="match status" value="1"/>
</dbReference>
<dbReference type="GO" id="GO:0003735">
    <property type="term" value="F:structural constituent of ribosome"/>
    <property type="evidence" value="ECO:0007669"/>
    <property type="project" value="InterPro"/>
</dbReference>
<keyword evidence="8" id="KW-1185">Reference proteome</keyword>
<dbReference type="NCBIfam" id="TIGR03953">
    <property type="entry name" value="rplD_bact"/>
    <property type="match status" value="1"/>
</dbReference>
<dbReference type="STRING" id="1122195.SAMN02745164_01041"/>
<keyword evidence="2 5" id="KW-0689">Ribosomal protein</keyword>
<gene>
    <name evidence="5" type="primary">rplD</name>
    <name evidence="7" type="ORF">SAMN02745164_01041</name>
</gene>
<dbReference type="EMBL" id="FQUI01000013">
    <property type="protein sequence ID" value="SHE74008.1"/>
    <property type="molecule type" value="Genomic_DNA"/>
</dbReference>
<dbReference type="InterPro" id="IPR013005">
    <property type="entry name" value="Ribosomal_uL4-like"/>
</dbReference>
<evidence type="ECO:0000256" key="6">
    <source>
        <dbReference type="SAM" id="MobiDB-lite"/>
    </source>
</evidence>
<comment type="similarity">
    <text evidence="1 5">Belongs to the universal ribosomal protein uL4 family.</text>
</comment>
<comment type="caution">
    <text evidence="7">The sequence shown here is derived from an EMBL/GenBank/DDBJ whole genome shotgun (WGS) entry which is preliminary data.</text>
</comment>
<proteinExistence type="inferred from homology"/>
<keyword evidence="5" id="KW-0694">RNA-binding</keyword>
<dbReference type="OrthoDB" id="9803201at2"/>
<dbReference type="AlphaFoldDB" id="A0A1M4VYF2"/>
<evidence type="ECO:0000256" key="4">
    <source>
        <dbReference type="ARBA" id="ARBA00035244"/>
    </source>
</evidence>
<evidence type="ECO:0000313" key="8">
    <source>
        <dbReference type="Proteomes" id="UP000184334"/>
    </source>
</evidence>
<evidence type="ECO:0000256" key="1">
    <source>
        <dbReference type="ARBA" id="ARBA00010528"/>
    </source>
</evidence>
<comment type="function">
    <text evidence="5">One of the primary rRNA binding proteins, this protein initially binds near the 5'-end of the 23S rRNA. It is important during the early stages of 50S assembly. It makes multiple contacts with different domains of the 23S rRNA in the assembled 50S subunit and ribosome.</text>
</comment>
<sequence length="225" mass="25347">MAQLDLYSVKGEKIGTIEAKDSIFSIEPNMDVLYRYVDMQLANKRRGTASTKTRAEVRGGGRKPWAQKHTGRARAGSTRSPLWRHGGVTFGPKPRDWSKKLTKKMKRLALKSALSVRVKEENLIVVDDLTFEKPRTKAMKEVLKNFGFENTKTLIVLPWKKEEYINVKLSARNIPGLKVIIADNPNQGKDGKKTNVDGLNVFDIINNEKVILTKDTVAKIEEVLG</sequence>
<dbReference type="SUPFAM" id="SSF52166">
    <property type="entry name" value="Ribosomal protein L4"/>
    <property type="match status" value="1"/>
</dbReference>
<comment type="function">
    <text evidence="5">Forms part of the polypeptide exit tunnel.</text>
</comment>
<evidence type="ECO:0000256" key="5">
    <source>
        <dbReference type="HAMAP-Rule" id="MF_01328"/>
    </source>
</evidence>
<evidence type="ECO:0000313" key="7">
    <source>
        <dbReference type="EMBL" id="SHE74008.1"/>
    </source>
</evidence>
<comment type="subunit">
    <text evidence="5">Part of the 50S ribosomal subunit.</text>
</comment>
<evidence type="ECO:0000256" key="2">
    <source>
        <dbReference type="ARBA" id="ARBA00022980"/>
    </source>
</evidence>
<evidence type="ECO:0000256" key="3">
    <source>
        <dbReference type="ARBA" id="ARBA00023274"/>
    </source>
</evidence>